<keyword evidence="5" id="KW-1003">Cell membrane</keyword>
<dbReference type="GO" id="GO:0005886">
    <property type="term" value="C:plasma membrane"/>
    <property type="evidence" value="ECO:0007669"/>
    <property type="project" value="UniProtKB-SubCell"/>
</dbReference>
<evidence type="ECO:0000256" key="3">
    <source>
        <dbReference type="ARBA" id="ARBA00022106"/>
    </source>
</evidence>
<reference evidence="12" key="1">
    <citation type="submission" date="2016-05" db="EMBL/GenBank/DDBJ databases">
        <authorList>
            <person name="Holder M.E."/>
            <person name="Ajami N.J."/>
            <person name="Petrosino J.F."/>
        </authorList>
    </citation>
    <scope>NUCLEOTIDE SEQUENCE [LARGE SCALE GENOMIC DNA]</scope>
    <source>
        <strain evidence="12">ATCC 700696</strain>
    </source>
</reference>
<evidence type="ECO:0000256" key="6">
    <source>
        <dbReference type="ARBA" id="ARBA00022692"/>
    </source>
</evidence>
<dbReference type="PANTHER" id="PTHR43823:SF3">
    <property type="entry name" value="MULTIDRUG EXPORT PROTEIN MEPA"/>
    <property type="match status" value="1"/>
</dbReference>
<feature type="transmembrane region" description="Helical" evidence="10">
    <location>
        <begin position="421"/>
        <end position="443"/>
    </location>
</feature>
<proteinExistence type="inferred from homology"/>
<comment type="subcellular location">
    <subcellularLocation>
        <location evidence="1">Cell membrane</location>
        <topology evidence="1">Multi-pass membrane protein</topology>
    </subcellularLocation>
</comment>
<dbReference type="Pfam" id="PF01554">
    <property type="entry name" value="MatE"/>
    <property type="match status" value="2"/>
</dbReference>
<dbReference type="RefSeq" id="WP_094234201.1">
    <property type="nucleotide sequence ID" value="NZ_CP016199.1"/>
</dbReference>
<keyword evidence="9" id="KW-0046">Antibiotic resistance</keyword>
<evidence type="ECO:0000256" key="1">
    <source>
        <dbReference type="ARBA" id="ARBA00004651"/>
    </source>
</evidence>
<feature type="transmembrane region" description="Helical" evidence="10">
    <location>
        <begin position="170"/>
        <end position="193"/>
    </location>
</feature>
<dbReference type="Proteomes" id="UP000214689">
    <property type="component" value="Chromosome"/>
</dbReference>
<dbReference type="CDD" id="cd13143">
    <property type="entry name" value="MATE_MepA_like"/>
    <property type="match status" value="1"/>
</dbReference>
<evidence type="ECO:0000313" key="11">
    <source>
        <dbReference type="EMBL" id="ASS37965.1"/>
    </source>
</evidence>
<feature type="transmembrane region" description="Helical" evidence="10">
    <location>
        <begin position="391"/>
        <end position="415"/>
    </location>
</feature>
<keyword evidence="6 10" id="KW-0812">Transmembrane</keyword>
<dbReference type="NCBIfam" id="TIGR00797">
    <property type="entry name" value="matE"/>
    <property type="match status" value="1"/>
</dbReference>
<dbReference type="OrthoDB" id="9808954at2"/>
<feature type="transmembrane region" description="Helical" evidence="10">
    <location>
        <begin position="324"/>
        <end position="342"/>
    </location>
</feature>
<gene>
    <name evidence="11" type="ORF">AXF17_05680</name>
</gene>
<dbReference type="GO" id="GO:0046677">
    <property type="term" value="P:response to antibiotic"/>
    <property type="evidence" value="ECO:0007669"/>
    <property type="project" value="UniProtKB-KW"/>
</dbReference>
<dbReference type="InterPro" id="IPR002528">
    <property type="entry name" value="MATE_fam"/>
</dbReference>
<dbReference type="GO" id="GO:0042910">
    <property type="term" value="F:xenobiotic transmembrane transporter activity"/>
    <property type="evidence" value="ECO:0007669"/>
    <property type="project" value="InterPro"/>
</dbReference>
<dbReference type="EMBL" id="CP016199">
    <property type="protein sequence ID" value="ASS37965.1"/>
    <property type="molecule type" value="Genomic_DNA"/>
</dbReference>
<sequence length="449" mass="49336">MGTKIKKEKIQLSDHFTYYKLIRFVLPSIGMMVFTSVYVIVDGLFVSNVVGKTAFASINLVMPVVMLVGALGFMVGTGGAALVAKTLGEQRNERANQYFTMLIGATTITGTIVCILAYIFMDNICLALGADSSMMQDCVTYGRISMCFNVFFMLQNCFQDFFVVAEKPHLGLLTTVIAGLSNIILDALFIYVFNWGVAGAAVATGMSEMVGAAIPIIYFIKPNTSLLSLVKCRLELQPIFKACGNGISEMVTSITSSFVSMLYNAQLIKYVGSDGVAAYGVLMYVLFIFAAIYIGYAMGCGPIIGYHYGARNPSELRNILNKSFKLLTGTGIAMLLFGELFARPLSGLFFAYDEALLDMTVHAMRITTVCFVILGINVFSSSFFTALSNGWLSALISFLRTFVFKLSFVIFLPLIMGIEGIWWSNPLSEILAFILSIFCLALMRKKYEY</sequence>
<feature type="transmembrane region" description="Helical" evidence="10">
    <location>
        <begin position="362"/>
        <end position="379"/>
    </location>
</feature>
<organism evidence="11 12">
    <name type="scientific">Mogibacterium pumilum</name>
    <dbReference type="NCBI Taxonomy" id="86332"/>
    <lineage>
        <taxon>Bacteria</taxon>
        <taxon>Bacillati</taxon>
        <taxon>Bacillota</taxon>
        <taxon>Clostridia</taxon>
        <taxon>Peptostreptococcales</taxon>
        <taxon>Anaerovoracaceae</taxon>
        <taxon>Mogibacterium</taxon>
    </lineage>
</organism>
<keyword evidence="8 10" id="KW-0472">Membrane</keyword>
<evidence type="ECO:0000256" key="7">
    <source>
        <dbReference type="ARBA" id="ARBA00022989"/>
    </source>
</evidence>
<dbReference type="PANTHER" id="PTHR43823">
    <property type="entry name" value="SPORULATION PROTEIN YKVU"/>
    <property type="match status" value="1"/>
</dbReference>
<protein>
    <recommendedName>
        <fullName evidence="3">Multidrug export protein MepA</fullName>
    </recommendedName>
</protein>
<keyword evidence="12" id="KW-1185">Reference proteome</keyword>
<dbReference type="AlphaFoldDB" id="A0A223AST1"/>
<evidence type="ECO:0000256" key="2">
    <source>
        <dbReference type="ARBA" id="ARBA00008417"/>
    </source>
</evidence>
<dbReference type="PIRSF" id="PIRSF006603">
    <property type="entry name" value="DinF"/>
    <property type="match status" value="1"/>
</dbReference>
<feature type="transmembrane region" description="Helical" evidence="10">
    <location>
        <begin position="99"/>
        <end position="120"/>
    </location>
</feature>
<dbReference type="InterPro" id="IPR051327">
    <property type="entry name" value="MATE_MepA_subfamily"/>
</dbReference>
<comment type="similarity">
    <text evidence="2">Belongs to the multi antimicrobial extrusion (MATE) (TC 2.A.66.1) family. MepA subfamily.</text>
</comment>
<dbReference type="InterPro" id="IPR048279">
    <property type="entry name" value="MdtK-like"/>
</dbReference>
<evidence type="ECO:0000256" key="8">
    <source>
        <dbReference type="ARBA" id="ARBA00023136"/>
    </source>
</evidence>
<accession>A0A223AST1</accession>
<name>A0A223AST1_9FIRM</name>
<dbReference type="GO" id="GO:0015297">
    <property type="term" value="F:antiporter activity"/>
    <property type="evidence" value="ECO:0007669"/>
    <property type="project" value="InterPro"/>
</dbReference>
<feature type="transmembrane region" description="Helical" evidence="10">
    <location>
        <begin position="199"/>
        <end position="221"/>
    </location>
</feature>
<evidence type="ECO:0000256" key="5">
    <source>
        <dbReference type="ARBA" id="ARBA00022475"/>
    </source>
</evidence>
<feature type="transmembrane region" description="Helical" evidence="10">
    <location>
        <begin position="283"/>
        <end position="304"/>
    </location>
</feature>
<feature type="transmembrane region" description="Helical" evidence="10">
    <location>
        <begin position="21"/>
        <end position="41"/>
    </location>
</feature>
<dbReference type="InterPro" id="IPR045070">
    <property type="entry name" value="MATE_MepA-like"/>
</dbReference>
<evidence type="ECO:0000256" key="10">
    <source>
        <dbReference type="SAM" id="Phobius"/>
    </source>
</evidence>
<feature type="transmembrane region" description="Helical" evidence="10">
    <location>
        <begin position="61"/>
        <end position="87"/>
    </location>
</feature>
<keyword evidence="4" id="KW-0813">Transport</keyword>
<evidence type="ECO:0000313" key="12">
    <source>
        <dbReference type="Proteomes" id="UP000214689"/>
    </source>
</evidence>
<keyword evidence="7 10" id="KW-1133">Transmembrane helix</keyword>
<evidence type="ECO:0000256" key="4">
    <source>
        <dbReference type="ARBA" id="ARBA00022448"/>
    </source>
</evidence>
<evidence type="ECO:0000256" key="9">
    <source>
        <dbReference type="ARBA" id="ARBA00023251"/>
    </source>
</evidence>